<evidence type="ECO:0000256" key="4">
    <source>
        <dbReference type="ARBA" id="ARBA00023014"/>
    </source>
</evidence>
<protein>
    <recommendedName>
        <fullName evidence="6">Iron-binding zinc finger CDGSH type domain-containing protein</fullName>
    </recommendedName>
</protein>
<reference evidence="7" key="1">
    <citation type="submission" date="2023-07" db="EMBL/GenBank/DDBJ databases">
        <authorList>
            <person name="Stuckert A."/>
        </authorList>
    </citation>
    <scope>NUCLEOTIDE SEQUENCE</scope>
</reference>
<dbReference type="Proteomes" id="UP001176940">
    <property type="component" value="Unassembled WGS sequence"/>
</dbReference>
<evidence type="ECO:0000256" key="5">
    <source>
        <dbReference type="ARBA" id="ARBA00034078"/>
    </source>
</evidence>
<proteinExistence type="predicted"/>
<dbReference type="PANTHER" id="PTHR46491">
    <property type="entry name" value="CDGSH IRON SULFUR DOMAIN PROTEIN HOMOLOG"/>
    <property type="match status" value="1"/>
</dbReference>
<dbReference type="PANTHER" id="PTHR46491:SF3">
    <property type="entry name" value="CDGSH IRON-SULFUR DOMAIN-CONTAINING PROTEIN 3, MITOCHONDRIAL"/>
    <property type="match status" value="1"/>
</dbReference>
<sequence length="129" mass="14511">MISRNHSSPSRNQLQSRRYPIMRSLQGLKVIVSRACSTAQSAPVIAAKHPFQVQLKADKRYSWCSCGHSKKQPFCDGSHKKAAPDLAPVRFTLTEDKEAWLCGCKQTKKPPYCDGTHKQSYVQNCSTEQ</sequence>
<feature type="domain" description="Iron-binding zinc finger CDGSH type" evidence="6">
    <location>
        <begin position="48"/>
        <end position="85"/>
    </location>
</feature>
<dbReference type="InterPro" id="IPR018967">
    <property type="entry name" value="FeS-contain_CDGSH-typ"/>
</dbReference>
<feature type="domain" description="Iron-binding zinc finger CDGSH type" evidence="6">
    <location>
        <begin position="86"/>
        <end position="123"/>
    </location>
</feature>
<dbReference type="Pfam" id="PF09360">
    <property type="entry name" value="zf-CDGSH"/>
    <property type="match status" value="2"/>
</dbReference>
<keyword evidence="3" id="KW-0408">Iron</keyword>
<organism evidence="7 8">
    <name type="scientific">Ranitomeya imitator</name>
    <name type="common">mimic poison frog</name>
    <dbReference type="NCBI Taxonomy" id="111125"/>
    <lineage>
        <taxon>Eukaryota</taxon>
        <taxon>Metazoa</taxon>
        <taxon>Chordata</taxon>
        <taxon>Craniata</taxon>
        <taxon>Vertebrata</taxon>
        <taxon>Euteleostomi</taxon>
        <taxon>Amphibia</taxon>
        <taxon>Batrachia</taxon>
        <taxon>Anura</taxon>
        <taxon>Neobatrachia</taxon>
        <taxon>Hyloidea</taxon>
        <taxon>Dendrobatidae</taxon>
        <taxon>Dendrobatinae</taxon>
        <taxon>Ranitomeya</taxon>
    </lineage>
</organism>
<keyword evidence="2" id="KW-0479">Metal-binding</keyword>
<evidence type="ECO:0000313" key="8">
    <source>
        <dbReference type="Proteomes" id="UP001176940"/>
    </source>
</evidence>
<evidence type="ECO:0000256" key="3">
    <source>
        <dbReference type="ARBA" id="ARBA00023004"/>
    </source>
</evidence>
<keyword evidence="8" id="KW-1185">Reference proteome</keyword>
<name>A0ABN9LWM2_9NEOB</name>
<dbReference type="EMBL" id="CAUEEQ010033731">
    <property type="protein sequence ID" value="CAJ0951705.1"/>
    <property type="molecule type" value="Genomic_DNA"/>
</dbReference>
<dbReference type="SMART" id="SM00704">
    <property type="entry name" value="ZnF_CDGSH"/>
    <property type="match status" value="2"/>
</dbReference>
<keyword evidence="1" id="KW-0001">2Fe-2S</keyword>
<evidence type="ECO:0000313" key="7">
    <source>
        <dbReference type="EMBL" id="CAJ0951705.1"/>
    </source>
</evidence>
<comment type="cofactor">
    <cofactor evidence="5">
        <name>[2Fe-2S] cluster</name>
        <dbReference type="ChEBI" id="CHEBI:190135"/>
    </cofactor>
</comment>
<accession>A0ABN9LWM2</accession>
<dbReference type="InterPro" id="IPR042216">
    <property type="entry name" value="MitoNEET_CISD"/>
</dbReference>
<gene>
    <name evidence="7" type="ORF">RIMI_LOCUS13572061</name>
</gene>
<evidence type="ECO:0000256" key="2">
    <source>
        <dbReference type="ARBA" id="ARBA00022723"/>
    </source>
</evidence>
<evidence type="ECO:0000259" key="6">
    <source>
        <dbReference type="SMART" id="SM00704"/>
    </source>
</evidence>
<dbReference type="Gene3D" id="3.40.5.90">
    <property type="entry name" value="CDGSH iron-sulfur domain, mitoNEET-type"/>
    <property type="match status" value="2"/>
</dbReference>
<comment type="caution">
    <text evidence="7">The sequence shown here is derived from an EMBL/GenBank/DDBJ whole genome shotgun (WGS) entry which is preliminary data.</text>
</comment>
<keyword evidence="4" id="KW-0411">Iron-sulfur</keyword>
<evidence type="ECO:0000256" key="1">
    <source>
        <dbReference type="ARBA" id="ARBA00022714"/>
    </source>
</evidence>
<dbReference type="InterPro" id="IPR052950">
    <property type="entry name" value="CISD"/>
</dbReference>